<dbReference type="AlphaFoldDB" id="A0A134AH45"/>
<dbReference type="Proteomes" id="UP000070442">
    <property type="component" value="Unassembled WGS sequence"/>
</dbReference>
<evidence type="ECO:0000313" key="2">
    <source>
        <dbReference type="EMBL" id="KXB67021.1"/>
    </source>
</evidence>
<gene>
    <name evidence="2" type="ORF">HMPREF1863_00747</name>
</gene>
<keyword evidence="1" id="KW-1133">Transmembrane helix</keyword>
<feature type="transmembrane region" description="Helical" evidence="1">
    <location>
        <begin position="40"/>
        <end position="62"/>
    </location>
</feature>
<dbReference type="PATRIC" id="fig|755172.3.peg.717"/>
<dbReference type="STRING" id="755172.HMPREF1863_00747"/>
<feature type="transmembrane region" description="Helical" evidence="1">
    <location>
        <begin position="74"/>
        <end position="94"/>
    </location>
</feature>
<feature type="transmembrane region" description="Helical" evidence="1">
    <location>
        <begin position="12"/>
        <end position="34"/>
    </location>
</feature>
<proteinExistence type="predicted"/>
<protein>
    <submittedName>
        <fullName evidence="2">Uncharacterized protein</fullName>
    </submittedName>
</protein>
<organism evidence="2 3">
    <name type="scientific">Aedoeadaptatus coxii</name>
    <dbReference type="NCBI Taxonomy" id="755172"/>
    <lineage>
        <taxon>Bacteria</taxon>
        <taxon>Bacillati</taxon>
        <taxon>Bacillota</taxon>
        <taxon>Tissierellia</taxon>
        <taxon>Tissierellales</taxon>
        <taxon>Peptoniphilaceae</taxon>
        <taxon>Aedoeadaptatus</taxon>
    </lineage>
</organism>
<evidence type="ECO:0000256" key="1">
    <source>
        <dbReference type="SAM" id="Phobius"/>
    </source>
</evidence>
<reference evidence="3" key="1">
    <citation type="submission" date="2016-01" db="EMBL/GenBank/DDBJ databases">
        <authorList>
            <person name="Mitreva M."/>
            <person name="Pepin K.H."/>
            <person name="Mihindukulasuriya K.A."/>
            <person name="Fulton R."/>
            <person name="Fronick C."/>
            <person name="O'Laughlin M."/>
            <person name="Miner T."/>
            <person name="Herter B."/>
            <person name="Rosa B.A."/>
            <person name="Cordes M."/>
            <person name="Tomlinson C."/>
            <person name="Wollam A."/>
            <person name="Palsikar V.B."/>
            <person name="Mardis E.R."/>
            <person name="Wilson R.K."/>
        </authorList>
    </citation>
    <scope>NUCLEOTIDE SEQUENCE [LARGE SCALE GENOMIC DNA]</scope>
    <source>
        <strain evidence="3">DNF00729</strain>
    </source>
</reference>
<sequence length="97" mass="10540">MKKILKNSGKIAVALSVIGVGSLVAVVLSGAAYPDMLFQILTPMGLLCTFAALALYIIQWISTIYKHYKKGEKSAASLLFVLGLLVLAFAFYRICLR</sequence>
<dbReference type="RefSeq" id="WP_068367380.1">
    <property type="nucleotide sequence ID" value="NZ_CAMYBE010000002.1"/>
</dbReference>
<name>A0A134AH45_9FIRM</name>
<evidence type="ECO:0000313" key="3">
    <source>
        <dbReference type="Proteomes" id="UP000070442"/>
    </source>
</evidence>
<keyword evidence="1" id="KW-0472">Membrane</keyword>
<dbReference type="EMBL" id="LSDG01000023">
    <property type="protein sequence ID" value="KXB67021.1"/>
    <property type="molecule type" value="Genomic_DNA"/>
</dbReference>
<keyword evidence="1" id="KW-0812">Transmembrane</keyword>
<comment type="caution">
    <text evidence="2">The sequence shown here is derived from an EMBL/GenBank/DDBJ whole genome shotgun (WGS) entry which is preliminary data.</text>
</comment>
<keyword evidence="3" id="KW-1185">Reference proteome</keyword>
<accession>A0A134AH45</accession>